<keyword evidence="2 3" id="KW-0040">ANK repeat</keyword>
<dbReference type="InterPro" id="IPR036770">
    <property type="entry name" value="Ankyrin_rpt-contain_sf"/>
</dbReference>
<dbReference type="Pfam" id="PF12796">
    <property type="entry name" value="Ank_2"/>
    <property type="match status" value="1"/>
</dbReference>
<dbReference type="PRINTS" id="PR01415">
    <property type="entry name" value="ANKYRIN"/>
</dbReference>
<organism evidence="4 5">
    <name type="scientific">Paxillus involutus ATCC 200175</name>
    <dbReference type="NCBI Taxonomy" id="664439"/>
    <lineage>
        <taxon>Eukaryota</taxon>
        <taxon>Fungi</taxon>
        <taxon>Dikarya</taxon>
        <taxon>Basidiomycota</taxon>
        <taxon>Agaricomycotina</taxon>
        <taxon>Agaricomycetes</taxon>
        <taxon>Agaricomycetidae</taxon>
        <taxon>Boletales</taxon>
        <taxon>Paxilineae</taxon>
        <taxon>Paxillaceae</taxon>
        <taxon>Paxillus</taxon>
    </lineage>
</organism>
<name>A0A0C9TMP6_PAXIN</name>
<dbReference type="SMART" id="SM00248">
    <property type="entry name" value="ANK"/>
    <property type="match status" value="2"/>
</dbReference>
<evidence type="ECO:0000256" key="1">
    <source>
        <dbReference type="ARBA" id="ARBA00022737"/>
    </source>
</evidence>
<dbReference type="PANTHER" id="PTHR24198">
    <property type="entry name" value="ANKYRIN REPEAT AND PROTEIN KINASE DOMAIN-CONTAINING PROTEIN"/>
    <property type="match status" value="1"/>
</dbReference>
<dbReference type="Gene3D" id="1.25.40.20">
    <property type="entry name" value="Ankyrin repeat-containing domain"/>
    <property type="match status" value="2"/>
</dbReference>
<dbReference type="GO" id="GO:0005737">
    <property type="term" value="C:cytoplasm"/>
    <property type="evidence" value="ECO:0007669"/>
    <property type="project" value="TreeGrafter"/>
</dbReference>
<reference evidence="4 5" key="1">
    <citation type="submission" date="2014-06" db="EMBL/GenBank/DDBJ databases">
        <authorList>
            <consortium name="DOE Joint Genome Institute"/>
            <person name="Kuo A."/>
            <person name="Kohler A."/>
            <person name="Nagy L.G."/>
            <person name="Floudas D."/>
            <person name="Copeland A."/>
            <person name="Barry K.W."/>
            <person name="Cichocki N."/>
            <person name="Veneault-Fourrey C."/>
            <person name="LaButti K."/>
            <person name="Lindquist E.A."/>
            <person name="Lipzen A."/>
            <person name="Lundell T."/>
            <person name="Morin E."/>
            <person name="Murat C."/>
            <person name="Sun H."/>
            <person name="Tunlid A."/>
            <person name="Henrissat B."/>
            <person name="Grigoriev I.V."/>
            <person name="Hibbett D.S."/>
            <person name="Martin F."/>
            <person name="Nordberg H.P."/>
            <person name="Cantor M.N."/>
            <person name="Hua S.X."/>
        </authorList>
    </citation>
    <scope>NUCLEOTIDE SEQUENCE [LARGE SCALE GENOMIC DNA]</scope>
    <source>
        <strain evidence="4 5">ATCC 200175</strain>
    </source>
</reference>
<sequence>MQVKMIKMLIDNGADIHARTSNEDSVLHIAIQGHPHVAVVKLLVDSGCNPAVCNSDGQTPLHIAAIEGHTSIVKYMLSLDIPLPPDILLSAARVRPMQVEMIKILIDKGADVHTRTSGGDSVLDVAMSCYQDDLDRLQAHWRHLHDQDFLKAVEILDHSGCDPAVCNPSGKMRIHVAVATRCIDIRQQLLALYRAT</sequence>
<proteinExistence type="predicted"/>
<feature type="repeat" description="ANK" evidence="3">
    <location>
        <begin position="56"/>
        <end position="78"/>
    </location>
</feature>
<reference evidence="5" key="2">
    <citation type="submission" date="2015-01" db="EMBL/GenBank/DDBJ databases">
        <title>Evolutionary Origins and Diversification of the Mycorrhizal Mutualists.</title>
        <authorList>
            <consortium name="DOE Joint Genome Institute"/>
            <consortium name="Mycorrhizal Genomics Consortium"/>
            <person name="Kohler A."/>
            <person name="Kuo A."/>
            <person name="Nagy L.G."/>
            <person name="Floudas D."/>
            <person name="Copeland A."/>
            <person name="Barry K.W."/>
            <person name="Cichocki N."/>
            <person name="Veneault-Fourrey C."/>
            <person name="LaButti K."/>
            <person name="Lindquist E.A."/>
            <person name="Lipzen A."/>
            <person name="Lundell T."/>
            <person name="Morin E."/>
            <person name="Murat C."/>
            <person name="Riley R."/>
            <person name="Ohm R."/>
            <person name="Sun H."/>
            <person name="Tunlid A."/>
            <person name="Henrissat B."/>
            <person name="Grigoriev I.V."/>
            <person name="Hibbett D.S."/>
            <person name="Martin F."/>
        </authorList>
    </citation>
    <scope>NUCLEOTIDE SEQUENCE [LARGE SCALE GENOMIC DNA]</scope>
    <source>
        <strain evidence="5">ATCC 200175</strain>
    </source>
</reference>
<evidence type="ECO:0000256" key="3">
    <source>
        <dbReference type="PROSITE-ProRule" id="PRU00023"/>
    </source>
</evidence>
<protein>
    <submittedName>
        <fullName evidence="4">Uncharacterized protein</fullName>
    </submittedName>
</protein>
<dbReference type="PROSITE" id="PS50088">
    <property type="entry name" value="ANK_REPEAT"/>
    <property type="match status" value="1"/>
</dbReference>
<dbReference type="HOGENOM" id="CLU_1390646_0_0_1"/>
<evidence type="ECO:0000313" key="4">
    <source>
        <dbReference type="EMBL" id="KIJ11863.1"/>
    </source>
</evidence>
<accession>A0A0C9TMP6</accession>
<dbReference type="AlphaFoldDB" id="A0A0C9TMP6"/>
<dbReference type="PROSITE" id="PS50297">
    <property type="entry name" value="ANK_REP_REGION"/>
    <property type="match status" value="1"/>
</dbReference>
<dbReference type="EMBL" id="KN819372">
    <property type="protein sequence ID" value="KIJ11863.1"/>
    <property type="molecule type" value="Genomic_DNA"/>
</dbReference>
<evidence type="ECO:0000313" key="5">
    <source>
        <dbReference type="Proteomes" id="UP000053647"/>
    </source>
</evidence>
<keyword evidence="1" id="KW-0677">Repeat</keyword>
<gene>
    <name evidence="4" type="ORF">PAXINDRAFT_83870</name>
</gene>
<dbReference type="OrthoDB" id="2647035at2759"/>
<keyword evidence="5" id="KW-1185">Reference proteome</keyword>
<dbReference type="Proteomes" id="UP000053647">
    <property type="component" value="Unassembled WGS sequence"/>
</dbReference>
<dbReference type="SUPFAM" id="SSF48403">
    <property type="entry name" value="Ankyrin repeat"/>
    <property type="match status" value="1"/>
</dbReference>
<dbReference type="PANTHER" id="PTHR24198:SF165">
    <property type="entry name" value="ANKYRIN REPEAT-CONTAINING PROTEIN-RELATED"/>
    <property type="match status" value="1"/>
</dbReference>
<evidence type="ECO:0000256" key="2">
    <source>
        <dbReference type="ARBA" id="ARBA00023043"/>
    </source>
</evidence>
<dbReference type="InterPro" id="IPR002110">
    <property type="entry name" value="Ankyrin_rpt"/>
</dbReference>